<protein>
    <submittedName>
        <fullName evidence="2">Uncharacterized protein</fullName>
    </submittedName>
</protein>
<dbReference type="EMBL" id="HBFR01041315">
    <property type="protein sequence ID" value="CAD8902964.1"/>
    <property type="molecule type" value="Transcribed_RNA"/>
</dbReference>
<evidence type="ECO:0000313" key="2">
    <source>
        <dbReference type="EMBL" id="CAD8902964.1"/>
    </source>
</evidence>
<feature type="compositionally biased region" description="Polar residues" evidence="1">
    <location>
        <begin position="55"/>
        <end position="66"/>
    </location>
</feature>
<dbReference type="AlphaFoldDB" id="A0A7S1BZJ5"/>
<organism evidence="2">
    <name type="scientific">Corethron hystrix</name>
    <dbReference type="NCBI Taxonomy" id="216773"/>
    <lineage>
        <taxon>Eukaryota</taxon>
        <taxon>Sar</taxon>
        <taxon>Stramenopiles</taxon>
        <taxon>Ochrophyta</taxon>
        <taxon>Bacillariophyta</taxon>
        <taxon>Coscinodiscophyceae</taxon>
        <taxon>Corethrophycidae</taxon>
        <taxon>Corethrales</taxon>
        <taxon>Corethraceae</taxon>
        <taxon>Corethron</taxon>
    </lineage>
</organism>
<proteinExistence type="predicted"/>
<name>A0A7S1BZJ5_9STRA</name>
<evidence type="ECO:0000256" key="1">
    <source>
        <dbReference type="SAM" id="MobiDB-lite"/>
    </source>
</evidence>
<feature type="region of interest" description="Disordered" evidence="1">
    <location>
        <begin position="46"/>
        <end position="70"/>
    </location>
</feature>
<accession>A0A7S1BZJ5</accession>
<sequence>MVRISFVLVASFFQEILKDSNEKEIHLSANLGDFVLCSALFPTHEKAPREKNSRMKASNDTSTASESCRMEPRNIKGCRSSYSRSGFHKPSLALRNATKSLSNSIPMQPDYIIIFVRM</sequence>
<reference evidence="2" key="1">
    <citation type="submission" date="2021-01" db="EMBL/GenBank/DDBJ databases">
        <authorList>
            <person name="Corre E."/>
            <person name="Pelletier E."/>
            <person name="Niang G."/>
            <person name="Scheremetjew M."/>
            <person name="Finn R."/>
            <person name="Kale V."/>
            <person name="Holt S."/>
            <person name="Cochrane G."/>
            <person name="Meng A."/>
            <person name="Brown T."/>
            <person name="Cohen L."/>
        </authorList>
    </citation>
    <scope>NUCLEOTIDE SEQUENCE</scope>
    <source>
        <strain evidence="2">308</strain>
    </source>
</reference>
<gene>
    <name evidence="2" type="ORF">CHYS00102_LOCUS30183</name>
</gene>